<feature type="domain" description="HTH cro/C1-type" evidence="1">
    <location>
        <begin position="7"/>
        <end position="26"/>
    </location>
</feature>
<dbReference type="PROSITE" id="PS50943">
    <property type="entry name" value="HTH_CROC1"/>
    <property type="match status" value="1"/>
</dbReference>
<dbReference type="EMBL" id="BARU01039414">
    <property type="protein sequence ID" value="GAH80841.1"/>
    <property type="molecule type" value="Genomic_DNA"/>
</dbReference>
<dbReference type="InterPro" id="IPR001387">
    <property type="entry name" value="Cro/C1-type_HTH"/>
</dbReference>
<dbReference type="AlphaFoldDB" id="X1IEI1"/>
<reference evidence="2" key="1">
    <citation type="journal article" date="2014" name="Front. Microbiol.">
        <title>High frequency of phylogenetically diverse reductive dehalogenase-homologous genes in deep subseafloor sedimentary metagenomes.</title>
        <authorList>
            <person name="Kawai M."/>
            <person name="Futagami T."/>
            <person name="Toyoda A."/>
            <person name="Takaki Y."/>
            <person name="Nishi S."/>
            <person name="Hori S."/>
            <person name="Arai W."/>
            <person name="Tsubouchi T."/>
            <person name="Morono Y."/>
            <person name="Uchiyama I."/>
            <person name="Ito T."/>
            <person name="Fujiyama A."/>
            <person name="Inagaki F."/>
            <person name="Takami H."/>
        </authorList>
    </citation>
    <scope>NUCLEOTIDE SEQUENCE</scope>
    <source>
        <strain evidence="2">Expedition CK06-06</strain>
    </source>
</reference>
<name>X1IEI1_9ZZZZ</name>
<comment type="caution">
    <text evidence="2">The sequence shown here is derived from an EMBL/GenBank/DDBJ whole genome shotgun (WGS) entry which is preliminary data.</text>
</comment>
<evidence type="ECO:0000259" key="1">
    <source>
        <dbReference type="PROSITE" id="PS50943"/>
    </source>
</evidence>
<gene>
    <name evidence="2" type="ORF">S03H2_61093</name>
</gene>
<organism evidence="2">
    <name type="scientific">marine sediment metagenome</name>
    <dbReference type="NCBI Taxonomy" id="412755"/>
    <lineage>
        <taxon>unclassified sequences</taxon>
        <taxon>metagenomes</taxon>
        <taxon>ecological metagenomes</taxon>
    </lineage>
</organism>
<accession>X1IEI1</accession>
<evidence type="ECO:0000313" key="2">
    <source>
        <dbReference type="EMBL" id="GAH80841.1"/>
    </source>
</evidence>
<sequence length="74" mass="8488">MIDLSRLRGLREKAGLTRRDLADRIGCRKTLNSTLRRLVFIFTLKIKIAKQKRPNTNRSTEEPVKISGLIILAI</sequence>
<proteinExistence type="predicted"/>
<protein>
    <recommendedName>
        <fullName evidence="1">HTH cro/C1-type domain-containing protein</fullName>
    </recommendedName>
</protein>